<evidence type="ECO:0008006" key="4">
    <source>
        <dbReference type="Google" id="ProtNLM"/>
    </source>
</evidence>
<accession>A0A918FEH0</accession>
<evidence type="ECO:0000256" key="1">
    <source>
        <dbReference type="SAM" id="SignalP"/>
    </source>
</evidence>
<proteinExistence type="predicted"/>
<gene>
    <name evidence="2" type="ORF">GCM10008957_49980</name>
</gene>
<keyword evidence="3" id="KW-1185">Reference proteome</keyword>
<protein>
    <recommendedName>
        <fullName evidence="4">Lipoprotein</fullName>
    </recommendedName>
</protein>
<evidence type="ECO:0000313" key="2">
    <source>
        <dbReference type="EMBL" id="GGR33799.1"/>
    </source>
</evidence>
<dbReference type="PROSITE" id="PS51257">
    <property type="entry name" value="PROKAR_LIPOPROTEIN"/>
    <property type="match status" value="1"/>
</dbReference>
<organism evidence="2 3">
    <name type="scientific">Deinococcus ruber</name>
    <dbReference type="NCBI Taxonomy" id="1848197"/>
    <lineage>
        <taxon>Bacteria</taxon>
        <taxon>Thermotogati</taxon>
        <taxon>Deinococcota</taxon>
        <taxon>Deinococci</taxon>
        <taxon>Deinococcales</taxon>
        <taxon>Deinococcaceae</taxon>
        <taxon>Deinococcus</taxon>
    </lineage>
</organism>
<reference evidence="2" key="1">
    <citation type="journal article" date="2014" name="Int. J. Syst. Evol. Microbiol.">
        <title>Complete genome sequence of Corynebacterium casei LMG S-19264T (=DSM 44701T), isolated from a smear-ripened cheese.</title>
        <authorList>
            <consortium name="US DOE Joint Genome Institute (JGI-PGF)"/>
            <person name="Walter F."/>
            <person name="Albersmeier A."/>
            <person name="Kalinowski J."/>
            <person name="Ruckert C."/>
        </authorList>
    </citation>
    <scope>NUCLEOTIDE SEQUENCE</scope>
    <source>
        <strain evidence="2">JCM 31311</strain>
    </source>
</reference>
<name>A0A918FEH0_9DEIO</name>
<sequence>MNRTKMGTTAAVLLSTLLLAGCAGTSIPSASAPVLWTTGLHTAQPDLSVTTTSAGTGLLVTARSEAGAYTLTLRGPGGEVLAFAAGAGEALEASTHVDAPMAGSSARAFTVVSTGTFGSAEASVGTAPDLGE</sequence>
<dbReference type="Proteomes" id="UP000603865">
    <property type="component" value="Unassembled WGS sequence"/>
</dbReference>
<comment type="caution">
    <text evidence="2">The sequence shown here is derived from an EMBL/GenBank/DDBJ whole genome shotgun (WGS) entry which is preliminary data.</text>
</comment>
<feature type="chain" id="PRO_5037990687" description="Lipoprotein" evidence="1">
    <location>
        <begin position="33"/>
        <end position="132"/>
    </location>
</feature>
<reference evidence="2" key="2">
    <citation type="submission" date="2020-09" db="EMBL/GenBank/DDBJ databases">
        <authorList>
            <person name="Sun Q."/>
            <person name="Ohkuma M."/>
        </authorList>
    </citation>
    <scope>NUCLEOTIDE SEQUENCE</scope>
    <source>
        <strain evidence="2">JCM 31311</strain>
    </source>
</reference>
<evidence type="ECO:0000313" key="3">
    <source>
        <dbReference type="Proteomes" id="UP000603865"/>
    </source>
</evidence>
<dbReference type="AlphaFoldDB" id="A0A918FEH0"/>
<dbReference type="EMBL" id="BMQL01000061">
    <property type="protein sequence ID" value="GGR33799.1"/>
    <property type="molecule type" value="Genomic_DNA"/>
</dbReference>
<dbReference type="RefSeq" id="WP_189093249.1">
    <property type="nucleotide sequence ID" value="NZ_BMQL01000061.1"/>
</dbReference>
<keyword evidence="1" id="KW-0732">Signal</keyword>
<feature type="signal peptide" evidence="1">
    <location>
        <begin position="1"/>
        <end position="32"/>
    </location>
</feature>